<name>F8Q3N0_SERL3</name>
<dbReference type="AlphaFoldDB" id="F8Q3N0"/>
<sequence>MTTPGSSPSHVRDVDVGGMVARSHSVDARYGRFNEVHGDGHQVNNENHGPQTNKQSNSADAHDHGCQSNNEDHAPETNQPSNPVDARYGKFNEVYGNGYQINNDVHGRQINNKIHAFQTTHTLNYTQDNLDSSATLKERQEFGNWLSPLNFRQRQSEVCETWRDGTGGWVLDDERFKEWQKGDVKTLWCPGIQQSLKEVSSHLLRAIRDWN</sequence>
<dbReference type="HOGENOM" id="CLU_1305510_0_0_1"/>
<gene>
    <name evidence="2" type="ORF">SERLA73DRAFT_153627</name>
</gene>
<feature type="compositionally biased region" description="Basic and acidic residues" evidence="1">
    <location>
        <begin position="60"/>
        <end position="75"/>
    </location>
</feature>
<organism evidence="3">
    <name type="scientific">Serpula lacrymans var. lacrymans (strain S7.3)</name>
    <name type="common">Dry rot fungus</name>
    <dbReference type="NCBI Taxonomy" id="936435"/>
    <lineage>
        <taxon>Eukaryota</taxon>
        <taxon>Fungi</taxon>
        <taxon>Dikarya</taxon>
        <taxon>Basidiomycota</taxon>
        <taxon>Agaricomycotina</taxon>
        <taxon>Agaricomycetes</taxon>
        <taxon>Agaricomycetidae</taxon>
        <taxon>Boletales</taxon>
        <taxon>Coniophorineae</taxon>
        <taxon>Serpulaceae</taxon>
        <taxon>Serpula</taxon>
    </lineage>
</organism>
<evidence type="ECO:0000256" key="1">
    <source>
        <dbReference type="SAM" id="MobiDB-lite"/>
    </source>
</evidence>
<accession>F8Q3N0</accession>
<dbReference type="Proteomes" id="UP000008063">
    <property type="component" value="Unassembled WGS sequence"/>
</dbReference>
<dbReference type="InParanoid" id="F8Q3N0"/>
<dbReference type="OrthoDB" id="3036502at2759"/>
<evidence type="ECO:0000313" key="3">
    <source>
        <dbReference type="Proteomes" id="UP000008063"/>
    </source>
</evidence>
<dbReference type="EMBL" id="GL945482">
    <property type="protein sequence ID" value="EGN97115.1"/>
    <property type="molecule type" value="Genomic_DNA"/>
</dbReference>
<protein>
    <submittedName>
        <fullName evidence="2">Uncharacterized protein</fullName>
    </submittedName>
</protein>
<reference evidence="3" key="1">
    <citation type="journal article" date="2011" name="Science">
        <title>The plant cell wall-decomposing machinery underlies the functional diversity of forest fungi.</title>
        <authorList>
            <person name="Eastwood D.C."/>
            <person name="Floudas D."/>
            <person name="Binder M."/>
            <person name="Majcherczyk A."/>
            <person name="Schneider P."/>
            <person name="Aerts A."/>
            <person name="Asiegbu F.O."/>
            <person name="Baker S.E."/>
            <person name="Barry K."/>
            <person name="Bendiksby M."/>
            <person name="Blumentritt M."/>
            <person name="Coutinho P.M."/>
            <person name="Cullen D."/>
            <person name="de Vries R.P."/>
            <person name="Gathman A."/>
            <person name="Goodell B."/>
            <person name="Henrissat B."/>
            <person name="Ihrmark K."/>
            <person name="Kauserud H."/>
            <person name="Kohler A."/>
            <person name="LaButti K."/>
            <person name="Lapidus A."/>
            <person name="Lavin J.L."/>
            <person name="Lee Y.-H."/>
            <person name="Lindquist E."/>
            <person name="Lilly W."/>
            <person name="Lucas S."/>
            <person name="Morin E."/>
            <person name="Murat C."/>
            <person name="Oguiza J.A."/>
            <person name="Park J."/>
            <person name="Pisabarro A.G."/>
            <person name="Riley R."/>
            <person name="Rosling A."/>
            <person name="Salamov A."/>
            <person name="Schmidt O."/>
            <person name="Schmutz J."/>
            <person name="Skrede I."/>
            <person name="Stenlid J."/>
            <person name="Wiebenga A."/>
            <person name="Xie X."/>
            <person name="Kuees U."/>
            <person name="Hibbett D.S."/>
            <person name="Hoffmeister D."/>
            <person name="Hoegberg N."/>
            <person name="Martin F."/>
            <person name="Grigoriev I.V."/>
            <person name="Watkinson S.C."/>
        </authorList>
    </citation>
    <scope>NUCLEOTIDE SEQUENCE [LARGE SCALE GENOMIC DNA]</scope>
    <source>
        <strain evidence="3">strain S7.3</strain>
    </source>
</reference>
<proteinExistence type="predicted"/>
<feature type="compositionally biased region" description="Polar residues" evidence="1">
    <location>
        <begin position="42"/>
        <end position="59"/>
    </location>
</feature>
<feature type="region of interest" description="Disordered" evidence="1">
    <location>
        <begin position="35"/>
        <end position="89"/>
    </location>
</feature>
<keyword evidence="3" id="KW-1185">Reference proteome</keyword>
<evidence type="ECO:0000313" key="2">
    <source>
        <dbReference type="EMBL" id="EGN97115.1"/>
    </source>
</evidence>